<organism evidence="1 3">
    <name type="scientific">Rhizophagus clarus</name>
    <dbReference type="NCBI Taxonomy" id="94130"/>
    <lineage>
        <taxon>Eukaryota</taxon>
        <taxon>Fungi</taxon>
        <taxon>Fungi incertae sedis</taxon>
        <taxon>Mucoromycota</taxon>
        <taxon>Glomeromycotina</taxon>
        <taxon>Glomeromycetes</taxon>
        <taxon>Glomerales</taxon>
        <taxon>Glomeraceae</taxon>
        <taxon>Rhizophagus</taxon>
    </lineage>
</organism>
<comment type="caution">
    <text evidence="1">The sequence shown here is derived from an EMBL/GenBank/DDBJ whole genome shotgun (WGS) entry which is preliminary data.</text>
</comment>
<name>A0A2Z6RNB3_9GLOM</name>
<proteinExistence type="predicted"/>
<evidence type="ECO:0000313" key="3">
    <source>
        <dbReference type="Proteomes" id="UP000247702"/>
    </source>
</evidence>
<gene>
    <name evidence="2" type="ORF">RCL2_002474400</name>
    <name evidence="1" type="ORF">RclHR1_05400006</name>
</gene>
<evidence type="ECO:0008006" key="4">
    <source>
        <dbReference type="Google" id="ProtNLM"/>
    </source>
</evidence>
<evidence type="ECO:0000313" key="2">
    <source>
        <dbReference type="EMBL" id="GES98185.1"/>
    </source>
</evidence>
<reference evidence="2" key="2">
    <citation type="submission" date="2019-10" db="EMBL/GenBank/DDBJ databases">
        <title>Conservation and host-specific expression of non-tandemly repeated heterogenous ribosome RNA gene in arbuscular mycorrhizal fungi.</title>
        <authorList>
            <person name="Maeda T."/>
            <person name="Kobayashi Y."/>
            <person name="Nakagawa T."/>
            <person name="Ezawa T."/>
            <person name="Yamaguchi K."/>
            <person name="Bino T."/>
            <person name="Nishimoto Y."/>
            <person name="Shigenobu S."/>
            <person name="Kawaguchi M."/>
        </authorList>
    </citation>
    <scope>NUCLEOTIDE SEQUENCE</scope>
    <source>
        <strain evidence="2">HR1</strain>
    </source>
</reference>
<accession>A0A2Z6RNB3</accession>
<reference evidence="1 3" key="1">
    <citation type="submission" date="2017-11" db="EMBL/GenBank/DDBJ databases">
        <title>The genome of Rhizophagus clarus HR1 reveals common genetic basis of auxotrophy among arbuscular mycorrhizal fungi.</title>
        <authorList>
            <person name="Kobayashi Y."/>
        </authorList>
    </citation>
    <scope>NUCLEOTIDE SEQUENCE [LARGE SCALE GENOMIC DNA]</scope>
    <source>
        <strain evidence="1 3">HR1</strain>
    </source>
</reference>
<dbReference type="EMBL" id="BLAL01000262">
    <property type="protein sequence ID" value="GES98185.1"/>
    <property type="molecule type" value="Genomic_DNA"/>
</dbReference>
<dbReference type="Proteomes" id="UP000247702">
    <property type="component" value="Unassembled WGS sequence"/>
</dbReference>
<evidence type="ECO:0000313" key="1">
    <source>
        <dbReference type="EMBL" id="GBC03944.1"/>
    </source>
</evidence>
<protein>
    <recommendedName>
        <fullName evidence="4">F-box domain-containing protein</fullName>
    </recommendedName>
</protein>
<dbReference type="OrthoDB" id="2318184at2759"/>
<dbReference type="AlphaFoldDB" id="A0A2Z6RNB3"/>
<dbReference type="EMBL" id="BEXD01003916">
    <property type="protein sequence ID" value="GBC03944.1"/>
    <property type="molecule type" value="Genomic_DNA"/>
</dbReference>
<sequence>MDYFRSFSNEIKINVFKYVDHPLNLALTCKDWATISKDPSARTEWLIISYGKTCALSCAVRLGPTFINMEVFQTLVSRNVTFSRYFVLRILRYIRECNEISKQSWANELSLLIYLLNEGYNRLAETNEYLEDINNLILDERLIPLSLKPIGFQRTSQNRRRRNKFIRKYRKCIQYSLHINNKERLEQITSIPLQTTVNDPKIFEFYNGFSLT</sequence>
<dbReference type="STRING" id="94130.A0A2Z6RNB3"/>
<keyword evidence="3" id="KW-1185">Reference proteome</keyword>
<dbReference type="Proteomes" id="UP000615446">
    <property type="component" value="Unassembled WGS sequence"/>
</dbReference>